<name>A0A929L0D8_9SPHI</name>
<reference evidence="1" key="1">
    <citation type="submission" date="2020-10" db="EMBL/GenBank/DDBJ databases">
        <title>Mucilaginibacter mali sp. nov., isolated from rhizosphere soil of apple orchard.</title>
        <authorList>
            <person name="Lee J.-S."/>
            <person name="Kim H.S."/>
            <person name="Kim J.-S."/>
        </authorList>
    </citation>
    <scope>NUCLEOTIDE SEQUENCE</scope>
    <source>
        <strain evidence="1">KCTC 22746</strain>
    </source>
</reference>
<evidence type="ECO:0000313" key="1">
    <source>
        <dbReference type="EMBL" id="MBE9662189.1"/>
    </source>
</evidence>
<comment type="caution">
    <text evidence="1">The sequence shown here is derived from an EMBL/GenBank/DDBJ whole genome shotgun (WGS) entry which is preliminary data.</text>
</comment>
<gene>
    <name evidence="1" type="ORF">IRJ16_09865</name>
</gene>
<keyword evidence="2" id="KW-1185">Reference proteome</keyword>
<dbReference type="Proteomes" id="UP000622475">
    <property type="component" value="Unassembled WGS sequence"/>
</dbReference>
<dbReference type="AlphaFoldDB" id="A0A929L0D8"/>
<dbReference type="SUPFAM" id="SSF49344">
    <property type="entry name" value="CBD9-like"/>
    <property type="match status" value="1"/>
</dbReference>
<dbReference type="Gene3D" id="2.60.40.1190">
    <property type="match status" value="1"/>
</dbReference>
<dbReference type="RefSeq" id="WP_194111372.1">
    <property type="nucleotide sequence ID" value="NZ_JADFFL010000003.1"/>
</dbReference>
<accession>A0A929L0D8</accession>
<proteinExistence type="predicted"/>
<protein>
    <submittedName>
        <fullName evidence="1">Uncharacterized protein</fullName>
    </submittedName>
</protein>
<organism evidence="1 2">
    <name type="scientific">Mucilaginibacter myungsuensis</name>
    <dbReference type="NCBI Taxonomy" id="649104"/>
    <lineage>
        <taxon>Bacteria</taxon>
        <taxon>Pseudomonadati</taxon>
        <taxon>Bacteroidota</taxon>
        <taxon>Sphingobacteriia</taxon>
        <taxon>Sphingobacteriales</taxon>
        <taxon>Sphingobacteriaceae</taxon>
        <taxon>Mucilaginibacter</taxon>
    </lineage>
</organism>
<dbReference type="EMBL" id="JADFFL010000003">
    <property type="protein sequence ID" value="MBE9662189.1"/>
    <property type="molecule type" value="Genomic_DNA"/>
</dbReference>
<sequence>MLFSVQISFAQKLPQVQVDAMLAPAKIKIDGNTAEWGGKMQAHNRTVDFAYSLANDDEYLYLAVEATQPRVIEKILLVGVQLTVNTTGVKGDTANTVAVSYPNMSYKYVRGILFNSGNKANIAGLPAHAPHPTTLLTRTDSTVDRANKAFGSYAKDIKVIGAKKISDTLISIYNDVQIKAVGRFQNSGKYVYELAFPLKHVGISVAQVRKIAYNIKLNDWGNAFCCLTYVERDPITKARGEERDGDADLNSTTQFWGEYSLARK</sequence>
<evidence type="ECO:0000313" key="2">
    <source>
        <dbReference type="Proteomes" id="UP000622475"/>
    </source>
</evidence>